<keyword evidence="8" id="KW-1185">Reference proteome</keyword>
<dbReference type="Gene3D" id="3.20.20.80">
    <property type="entry name" value="Glycosidases"/>
    <property type="match status" value="1"/>
</dbReference>
<dbReference type="RefSeq" id="XP_052128312.1">
    <property type="nucleotide sequence ID" value="XM_052272352.1"/>
</dbReference>
<reference evidence="9" key="1">
    <citation type="submission" date="2025-08" db="UniProtKB">
        <authorList>
            <consortium name="RefSeq"/>
        </authorList>
    </citation>
    <scope>IDENTIFICATION</scope>
</reference>
<organism evidence="8 9">
    <name type="scientific">Frankliniella occidentalis</name>
    <name type="common">Western flower thrips</name>
    <name type="synonym">Euthrips occidentalis</name>
    <dbReference type="NCBI Taxonomy" id="133901"/>
    <lineage>
        <taxon>Eukaryota</taxon>
        <taxon>Metazoa</taxon>
        <taxon>Ecdysozoa</taxon>
        <taxon>Arthropoda</taxon>
        <taxon>Hexapoda</taxon>
        <taxon>Insecta</taxon>
        <taxon>Pterygota</taxon>
        <taxon>Neoptera</taxon>
        <taxon>Paraneoptera</taxon>
        <taxon>Thysanoptera</taxon>
        <taxon>Terebrantia</taxon>
        <taxon>Thripoidea</taxon>
        <taxon>Thripidae</taxon>
        <taxon>Frankliniella</taxon>
    </lineage>
</organism>
<evidence type="ECO:0000313" key="8">
    <source>
        <dbReference type="Proteomes" id="UP000504606"/>
    </source>
</evidence>
<keyword evidence="3" id="KW-0378">Hydrolase</keyword>
<dbReference type="InterPro" id="IPR001360">
    <property type="entry name" value="Glyco_hydro_1"/>
</dbReference>
<dbReference type="PRINTS" id="PR00131">
    <property type="entry name" value="GLHYDRLASE1"/>
</dbReference>
<keyword evidence="5" id="KW-0326">Glycosidase</keyword>
<dbReference type="GeneID" id="113205812"/>
<gene>
    <name evidence="9" type="primary">LOC113205812</name>
</gene>
<evidence type="ECO:0000256" key="7">
    <source>
        <dbReference type="SAM" id="MobiDB-lite"/>
    </source>
</evidence>
<dbReference type="Proteomes" id="UP000504606">
    <property type="component" value="Unplaced"/>
</dbReference>
<dbReference type="GO" id="GO:0005975">
    <property type="term" value="P:carbohydrate metabolic process"/>
    <property type="evidence" value="ECO:0007669"/>
    <property type="project" value="InterPro"/>
</dbReference>
<evidence type="ECO:0000256" key="3">
    <source>
        <dbReference type="ARBA" id="ARBA00022801"/>
    </source>
</evidence>
<dbReference type="GO" id="GO:0008422">
    <property type="term" value="F:beta-glucosidase activity"/>
    <property type="evidence" value="ECO:0007669"/>
    <property type="project" value="TreeGrafter"/>
</dbReference>
<dbReference type="PROSITE" id="PS00653">
    <property type="entry name" value="GLYCOSYL_HYDROL_F1_2"/>
    <property type="match status" value="1"/>
</dbReference>
<accession>A0A9C6X371</accession>
<dbReference type="KEGG" id="foc:113205812"/>
<dbReference type="PANTHER" id="PTHR10353">
    <property type="entry name" value="GLYCOSYL HYDROLASE"/>
    <property type="match status" value="1"/>
</dbReference>
<evidence type="ECO:0000256" key="6">
    <source>
        <dbReference type="RuleBase" id="RU003690"/>
    </source>
</evidence>
<feature type="region of interest" description="Disordered" evidence="7">
    <location>
        <begin position="481"/>
        <end position="506"/>
    </location>
</feature>
<dbReference type="InterPro" id="IPR033132">
    <property type="entry name" value="GH_1_N_CS"/>
</dbReference>
<evidence type="ECO:0000256" key="2">
    <source>
        <dbReference type="ARBA" id="ARBA00011738"/>
    </source>
</evidence>
<dbReference type="OrthoDB" id="65569at2759"/>
<proteinExistence type="inferred from homology"/>
<evidence type="ECO:0000256" key="1">
    <source>
        <dbReference type="ARBA" id="ARBA00010838"/>
    </source>
</evidence>
<dbReference type="Pfam" id="PF00232">
    <property type="entry name" value="Glyco_hydro_1"/>
    <property type="match status" value="1"/>
</dbReference>
<comment type="similarity">
    <text evidence="1 6">Belongs to the glycosyl hydrolase 1 family.</text>
</comment>
<dbReference type="FunFam" id="3.20.20.80:FF:000013">
    <property type="entry name" value="lactase-phlorizin hydrolase"/>
    <property type="match status" value="1"/>
</dbReference>
<sequence length="533" mass="60089">MTFPEGFIFSSATASYQVEGAWNEDGKGENIWDRLTHQQPDLILDKSSGDVACDSYHKYKEDIRIAKELGTTMYRFSLSWSRILPTGAIDQVNAPGVKYYHDVIDECLANGITPMITIFHWDLPQPLQDLGGWTNEVVVNYFVDYAEFVFKEYGSKVRLWLTINEPLSICGEGYGDAIKAPAIHWSGRADYLCAHNVLKSHAYAYRLYERDFKETQLGEVGFATISSYYYPKDKNNPSDVEAAERMQQMVFGWYAHPVFSKDGDYPAVMKERVKKASLEQGLKRSRLPEFTEAEIKLIQGSADFFGINHYTSSIAHEPTAGEELPQAGTRGGDAGVLTAFDPAWEETIADWLRVAPKGFRMLLNWIKDAYDNPKVMVTEQGYPDRGELMDTNRVHYYRLYLLELLKAINTDKCNVAVYTAWSLMDNYEWFFGYEHKFGLYQVDFTDPQRPRTPKMSAAFYKKLIETRKVPKDGEIDFSTAAPTASTAAPTASTAAPQSSTAAPQSSTQKSSAGINVLSYCVLIISCSVLLLQI</sequence>
<name>A0A9C6X371_FRAOC</name>
<keyword evidence="4" id="KW-0325">Glycoprotein</keyword>
<comment type="subunit">
    <text evidence="2">Homodimer.</text>
</comment>
<evidence type="ECO:0000256" key="5">
    <source>
        <dbReference type="ARBA" id="ARBA00023295"/>
    </source>
</evidence>
<protein>
    <submittedName>
        <fullName evidence="9">Myrosinase 1</fullName>
    </submittedName>
</protein>
<dbReference type="PANTHER" id="PTHR10353:SF36">
    <property type="entry name" value="LP05116P"/>
    <property type="match status" value="1"/>
</dbReference>
<dbReference type="AlphaFoldDB" id="A0A9C6X371"/>
<dbReference type="InterPro" id="IPR017853">
    <property type="entry name" value="GH"/>
</dbReference>
<dbReference type="SUPFAM" id="SSF51445">
    <property type="entry name" value="(Trans)glycosidases"/>
    <property type="match status" value="1"/>
</dbReference>
<evidence type="ECO:0000313" key="9">
    <source>
        <dbReference type="RefSeq" id="XP_052128312.1"/>
    </source>
</evidence>
<evidence type="ECO:0000256" key="4">
    <source>
        <dbReference type="ARBA" id="ARBA00023180"/>
    </source>
</evidence>